<dbReference type="Gramene" id="AUR62044425-RA">
    <property type="protein sequence ID" value="AUR62044425-RA:cds"/>
    <property type="gene ID" value="AUR62044425"/>
</dbReference>
<sequence>MVKNQISNSITTNFDFVGSEKLVAKPLSSSSQKPGFQRYTVFRKNEHTDQFCAFPDSSTGTLINSVHSSSRTELMHNSLIMEEADNDDTAILGNSRDISAASHGCERHRRATELTIIKARLACVEDHNNLARGMQRGSVPHKQLGICVVVSVIQARAVCSLPGLLCSCLGWLCSLPGLLAKNEIETPIPKLLSSLPSFSSLAAALSFVLLPRCCSLLRSPPSPPPLLRSPSSPFCFAVLESLSEVGLVPFVKLLCHVIPLHSLHCDIPSRQFWHTYQLAFCALVLYNELVPGRIWNSKEYNFKAKGLPPKGVVRDHLICNGFVPRSVKLSDLGFNIQREETILDNDEGSIPNESSDDVVRLLHDARDAFRDGPNDEAKKFLRLVEEGQEELYPGSKNHSKLSFMIRLFILKCDHNLTNAVFGDILELIREALPDAKFQLLSMKQKVF</sequence>
<reference evidence="1" key="2">
    <citation type="submission" date="2021-03" db="UniProtKB">
        <authorList>
            <consortium name="EnsemblPlants"/>
        </authorList>
    </citation>
    <scope>IDENTIFICATION</scope>
</reference>
<accession>A0A803NE78</accession>
<organism evidence="1 2">
    <name type="scientific">Chenopodium quinoa</name>
    <name type="common">Quinoa</name>
    <dbReference type="NCBI Taxonomy" id="63459"/>
    <lineage>
        <taxon>Eukaryota</taxon>
        <taxon>Viridiplantae</taxon>
        <taxon>Streptophyta</taxon>
        <taxon>Embryophyta</taxon>
        <taxon>Tracheophyta</taxon>
        <taxon>Spermatophyta</taxon>
        <taxon>Magnoliopsida</taxon>
        <taxon>eudicotyledons</taxon>
        <taxon>Gunneridae</taxon>
        <taxon>Pentapetalae</taxon>
        <taxon>Caryophyllales</taxon>
        <taxon>Chenopodiaceae</taxon>
        <taxon>Chenopodioideae</taxon>
        <taxon>Atripliceae</taxon>
        <taxon>Chenopodium</taxon>
    </lineage>
</organism>
<dbReference type="Proteomes" id="UP000596660">
    <property type="component" value="Unplaced"/>
</dbReference>
<proteinExistence type="predicted"/>
<dbReference type="AlphaFoldDB" id="A0A803NE78"/>
<reference evidence="1" key="1">
    <citation type="journal article" date="2017" name="Nature">
        <title>The genome of Chenopodium quinoa.</title>
        <authorList>
            <person name="Jarvis D.E."/>
            <person name="Ho Y.S."/>
            <person name="Lightfoot D.J."/>
            <person name="Schmoeckel S.M."/>
            <person name="Li B."/>
            <person name="Borm T.J.A."/>
            <person name="Ohyanagi H."/>
            <person name="Mineta K."/>
            <person name="Michell C.T."/>
            <person name="Saber N."/>
            <person name="Kharbatia N.M."/>
            <person name="Rupper R.R."/>
            <person name="Sharp A.R."/>
            <person name="Dally N."/>
            <person name="Boughton B.A."/>
            <person name="Woo Y.H."/>
            <person name="Gao G."/>
            <person name="Schijlen E.G.W.M."/>
            <person name="Guo X."/>
            <person name="Momin A.A."/>
            <person name="Negrao S."/>
            <person name="Al-Babili S."/>
            <person name="Gehring C."/>
            <person name="Roessner U."/>
            <person name="Jung C."/>
            <person name="Murphy K."/>
            <person name="Arold S.T."/>
            <person name="Gojobori T."/>
            <person name="van der Linden C.G."/>
            <person name="van Loo E.N."/>
            <person name="Jellen E.N."/>
            <person name="Maughan P.J."/>
            <person name="Tester M."/>
        </authorList>
    </citation>
    <scope>NUCLEOTIDE SEQUENCE [LARGE SCALE GENOMIC DNA]</scope>
    <source>
        <strain evidence="1">cv. PI 614886</strain>
    </source>
</reference>
<keyword evidence="2" id="KW-1185">Reference proteome</keyword>
<dbReference type="EnsemblPlants" id="AUR62044425-RA">
    <property type="protein sequence ID" value="AUR62044425-RA:cds"/>
    <property type="gene ID" value="AUR62044425"/>
</dbReference>
<protein>
    <submittedName>
        <fullName evidence="1">Uncharacterized protein</fullName>
    </submittedName>
</protein>
<name>A0A803NE78_CHEQI</name>
<evidence type="ECO:0000313" key="1">
    <source>
        <dbReference type="EnsemblPlants" id="AUR62044425-RA:cds"/>
    </source>
</evidence>
<evidence type="ECO:0000313" key="2">
    <source>
        <dbReference type="Proteomes" id="UP000596660"/>
    </source>
</evidence>